<dbReference type="PANTHER" id="PTHR43240:SF5">
    <property type="entry name" value="1,4-DIHYDROXY-2-NAPHTHOYL-COA THIOESTERASE 1"/>
    <property type="match status" value="1"/>
</dbReference>
<proteinExistence type="inferred from homology"/>
<dbReference type="InterPro" id="IPR003736">
    <property type="entry name" value="PAAI_dom"/>
</dbReference>
<protein>
    <submittedName>
        <fullName evidence="5">Esterase</fullName>
        <ecNumber evidence="5">3.1.2.-</ecNumber>
    </submittedName>
</protein>
<dbReference type="CDD" id="cd03443">
    <property type="entry name" value="PaaI_thioesterase"/>
    <property type="match status" value="1"/>
</dbReference>
<dbReference type="GO" id="GO:0061522">
    <property type="term" value="F:1,4-dihydroxy-2-naphthoyl-CoA thioesterase activity"/>
    <property type="evidence" value="ECO:0007669"/>
    <property type="project" value="TreeGrafter"/>
</dbReference>
<dbReference type="EMBL" id="CP045032">
    <property type="protein sequence ID" value="QFQ02308.1"/>
    <property type="molecule type" value="Genomic_DNA"/>
</dbReference>
<evidence type="ECO:0000256" key="2">
    <source>
        <dbReference type="ARBA" id="ARBA00022801"/>
    </source>
</evidence>
<dbReference type="RefSeq" id="WP_236640642.1">
    <property type="nucleotide sequence ID" value="NZ_CP045032.1"/>
</dbReference>
<dbReference type="PANTHER" id="PTHR43240">
    <property type="entry name" value="1,4-DIHYDROXY-2-NAPHTHOYL-COA THIOESTERASE 1"/>
    <property type="match status" value="1"/>
</dbReference>
<dbReference type="InterPro" id="IPR006683">
    <property type="entry name" value="Thioestr_dom"/>
</dbReference>
<evidence type="ECO:0000313" key="6">
    <source>
        <dbReference type="Proteomes" id="UP000326711"/>
    </source>
</evidence>
<dbReference type="SUPFAM" id="SSF54637">
    <property type="entry name" value="Thioesterase/thiol ester dehydrase-isomerase"/>
    <property type="match status" value="1"/>
</dbReference>
<keyword evidence="2 5" id="KW-0378">Hydrolase</keyword>
<dbReference type="Pfam" id="PF03061">
    <property type="entry name" value="4HBT"/>
    <property type="match status" value="1"/>
</dbReference>
<name>A0A5J6Z5B8_9CORY</name>
<dbReference type="Proteomes" id="UP000326711">
    <property type="component" value="Chromosome"/>
</dbReference>
<sequence length="205" mass="21564">MTDEFEQKAGQAGAGTRDGVGQADAGTQDSVGQADPQAAKKTKMKALMLFQEAASVAVNEDLSPEMVEKINESNYSGLNLDSHLGVKYVAAGPKLVSVRLEVGDEHLQPWGVTHGGVYAALGESVGSVASYIAAGAGPAVMGTSNHTDFLRPSKKGDVIVTTATPEHIGRTTQLWRIEHRNEVTGKLVALTHLKTAVIADSKPNF</sequence>
<evidence type="ECO:0000256" key="1">
    <source>
        <dbReference type="ARBA" id="ARBA00008324"/>
    </source>
</evidence>
<dbReference type="AlphaFoldDB" id="A0A5J6Z5B8"/>
<feature type="domain" description="Thioesterase" evidence="4">
    <location>
        <begin position="111"/>
        <end position="184"/>
    </location>
</feature>
<dbReference type="NCBIfam" id="TIGR00369">
    <property type="entry name" value="unchar_dom_1"/>
    <property type="match status" value="1"/>
</dbReference>
<evidence type="ECO:0000259" key="4">
    <source>
        <dbReference type="Pfam" id="PF03061"/>
    </source>
</evidence>
<dbReference type="KEGG" id="cuo:CUROG_04670"/>
<organism evidence="5 6">
    <name type="scientific">Corynebacterium urogenitale</name>
    <dbReference type="NCBI Taxonomy" id="2487892"/>
    <lineage>
        <taxon>Bacteria</taxon>
        <taxon>Bacillati</taxon>
        <taxon>Actinomycetota</taxon>
        <taxon>Actinomycetes</taxon>
        <taxon>Mycobacteriales</taxon>
        <taxon>Corynebacteriaceae</taxon>
        <taxon>Corynebacterium</taxon>
    </lineage>
</organism>
<accession>A0A5J6Z5B8</accession>
<dbReference type="Gene3D" id="3.10.129.10">
    <property type="entry name" value="Hotdog Thioesterase"/>
    <property type="match status" value="1"/>
</dbReference>
<dbReference type="InterPro" id="IPR029069">
    <property type="entry name" value="HotDog_dom_sf"/>
</dbReference>
<keyword evidence="6" id="KW-1185">Reference proteome</keyword>
<feature type="region of interest" description="Disordered" evidence="3">
    <location>
        <begin position="1"/>
        <end position="38"/>
    </location>
</feature>
<reference evidence="6" key="1">
    <citation type="submission" date="2019-10" db="EMBL/GenBank/DDBJ databases">
        <title>Complete genome sequence of Corynebacterium urogenitalis DSM 108747, isolated from the genital tract of a cow.</title>
        <authorList>
            <person name="Ruckert C."/>
            <person name="Ballas P."/>
            <person name="Wagener K."/>
            <person name="Drillich M."/>
            <person name="Kaempfer P."/>
            <person name="Busse H.-J."/>
            <person name="Ehling-Schulz M."/>
        </authorList>
    </citation>
    <scope>NUCLEOTIDE SEQUENCE [LARGE SCALE GENOMIC DNA]</scope>
    <source>
        <strain evidence="6">LMM 1652</strain>
    </source>
</reference>
<evidence type="ECO:0000256" key="3">
    <source>
        <dbReference type="SAM" id="MobiDB-lite"/>
    </source>
</evidence>
<gene>
    <name evidence="5" type="ORF">CUROG_04670</name>
</gene>
<evidence type="ECO:0000313" key="5">
    <source>
        <dbReference type="EMBL" id="QFQ02308.1"/>
    </source>
</evidence>
<comment type="similarity">
    <text evidence="1">Belongs to the thioesterase PaaI family.</text>
</comment>
<dbReference type="EC" id="3.1.2.-" evidence="5"/>
<dbReference type="GO" id="GO:0005829">
    <property type="term" value="C:cytosol"/>
    <property type="evidence" value="ECO:0007669"/>
    <property type="project" value="TreeGrafter"/>
</dbReference>